<keyword evidence="4 5" id="KW-0472">Membrane</keyword>
<dbReference type="InterPro" id="IPR001129">
    <property type="entry name" value="Membr-assoc_MAPEG"/>
</dbReference>
<comment type="subcellular location">
    <subcellularLocation>
        <location evidence="1">Membrane</location>
    </subcellularLocation>
</comment>
<dbReference type="SUPFAM" id="SSF161084">
    <property type="entry name" value="MAPEG domain-like"/>
    <property type="match status" value="1"/>
</dbReference>
<sequence>MASNNNNSISPLIKPLATLAGWTFVQQIWMHTTRIQAIGRYNISMDPSINDAELATKVPIEYRRVANNYNHLHEQPTVFYAVTLALALVRDDSVYTLAGVWGYVAVRVVHSLYQSLANRIMTRFRIFAAGSVVLGALTGRLAVLAFA</sequence>
<dbReference type="AlphaFoldDB" id="A0A6A6VZP1"/>
<dbReference type="OrthoDB" id="4456959at2759"/>
<gene>
    <name evidence="6" type="ORF">EJ05DRAFT_512687</name>
</gene>
<dbReference type="Pfam" id="PF01124">
    <property type="entry name" value="MAPEG"/>
    <property type="match status" value="1"/>
</dbReference>
<keyword evidence="7" id="KW-1185">Reference proteome</keyword>
<evidence type="ECO:0000256" key="1">
    <source>
        <dbReference type="ARBA" id="ARBA00004370"/>
    </source>
</evidence>
<protein>
    <recommendedName>
        <fullName evidence="8">Membrane-associated proteins in eicosanoid and glutathione metabolism</fullName>
    </recommendedName>
</protein>
<evidence type="ECO:0000256" key="5">
    <source>
        <dbReference type="SAM" id="Phobius"/>
    </source>
</evidence>
<keyword evidence="2 5" id="KW-0812">Transmembrane</keyword>
<keyword evidence="3 5" id="KW-1133">Transmembrane helix</keyword>
<organism evidence="6 7">
    <name type="scientific">Pseudovirgaria hyperparasitica</name>
    <dbReference type="NCBI Taxonomy" id="470096"/>
    <lineage>
        <taxon>Eukaryota</taxon>
        <taxon>Fungi</taxon>
        <taxon>Dikarya</taxon>
        <taxon>Ascomycota</taxon>
        <taxon>Pezizomycotina</taxon>
        <taxon>Dothideomycetes</taxon>
        <taxon>Dothideomycetes incertae sedis</taxon>
        <taxon>Acrospermales</taxon>
        <taxon>Acrospermaceae</taxon>
        <taxon>Pseudovirgaria</taxon>
    </lineage>
</organism>
<dbReference type="RefSeq" id="XP_033598589.1">
    <property type="nucleotide sequence ID" value="XM_033748361.1"/>
</dbReference>
<dbReference type="GO" id="GO:0016020">
    <property type="term" value="C:membrane"/>
    <property type="evidence" value="ECO:0007669"/>
    <property type="project" value="UniProtKB-SubCell"/>
</dbReference>
<feature type="transmembrane region" description="Helical" evidence="5">
    <location>
        <begin position="126"/>
        <end position="146"/>
    </location>
</feature>
<dbReference type="EMBL" id="ML996576">
    <property type="protein sequence ID" value="KAF2756138.1"/>
    <property type="molecule type" value="Genomic_DNA"/>
</dbReference>
<dbReference type="InterPro" id="IPR023352">
    <property type="entry name" value="MAPEG-like_dom_sf"/>
</dbReference>
<dbReference type="Gene3D" id="1.20.120.550">
    <property type="entry name" value="Membrane associated eicosanoid/glutathione metabolism-like domain"/>
    <property type="match status" value="1"/>
</dbReference>
<evidence type="ECO:0000313" key="6">
    <source>
        <dbReference type="EMBL" id="KAF2756138.1"/>
    </source>
</evidence>
<accession>A0A6A6VZP1</accession>
<evidence type="ECO:0000256" key="2">
    <source>
        <dbReference type="ARBA" id="ARBA00022692"/>
    </source>
</evidence>
<evidence type="ECO:0008006" key="8">
    <source>
        <dbReference type="Google" id="ProtNLM"/>
    </source>
</evidence>
<proteinExistence type="predicted"/>
<name>A0A6A6VZP1_9PEZI</name>
<evidence type="ECO:0000313" key="7">
    <source>
        <dbReference type="Proteomes" id="UP000799437"/>
    </source>
</evidence>
<evidence type="ECO:0000256" key="3">
    <source>
        <dbReference type="ARBA" id="ARBA00022989"/>
    </source>
</evidence>
<evidence type="ECO:0000256" key="4">
    <source>
        <dbReference type="ARBA" id="ARBA00023136"/>
    </source>
</evidence>
<reference evidence="6" key="1">
    <citation type="journal article" date="2020" name="Stud. Mycol.">
        <title>101 Dothideomycetes genomes: a test case for predicting lifestyles and emergence of pathogens.</title>
        <authorList>
            <person name="Haridas S."/>
            <person name="Albert R."/>
            <person name="Binder M."/>
            <person name="Bloem J."/>
            <person name="Labutti K."/>
            <person name="Salamov A."/>
            <person name="Andreopoulos B."/>
            <person name="Baker S."/>
            <person name="Barry K."/>
            <person name="Bills G."/>
            <person name="Bluhm B."/>
            <person name="Cannon C."/>
            <person name="Castanera R."/>
            <person name="Culley D."/>
            <person name="Daum C."/>
            <person name="Ezra D."/>
            <person name="Gonzalez J."/>
            <person name="Henrissat B."/>
            <person name="Kuo A."/>
            <person name="Liang C."/>
            <person name="Lipzen A."/>
            <person name="Lutzoni F."/>
            <person name="Magnuson J."/>
            <person name="Mondo S."/>
            <person name="Nolan M."/>
            <person name="Ohm R."/>
            <person name="Pangilinan J."/>
            <person name="Park H.-J."/>
            <person name="Ramirez L."/>
            <person name="Alfaro M."/>
            <person name="Sun H."/>
            <person name="Tritt A."/>
            <person name="Yoshinaga Y."/>
            <person name="Zwiers L.-H."/>
            <person name="Turgeon B."/>
            <person name="Goodwin S."/>
            <person name="Spatafora J."/>
            <person name="Crous P."/>
            <person name="Grigoriev I."/>
        </authorList>
    </citation>
    <scope>NUCLEOTIDE SEQUENCE</scope>
    <source>
        <strain evidence="6">CBS 121739</strain>
    </source>
</reference>
<dbReference type="Proteomes" id="UP000799437">
    <property type="component" value="Unassembled WGS sequence"/>
</dbReference>
<dbReference type="GeneID" id="54489415"/>